<dbReference type="Pfam" id="PF12624">
    <property type="entry name" value="VPS13_N"/>
    <property type="match status" value="1"/>
</dbReference>
<feature type="domain" description="Intermembrane lipid transfer protein VPS13-like C-terminal" evidence="8">
    <location>
        <begin position="3439"/>
        <end position="3551"/>
    </location>
</feature>
<keyword evidence="9" id="KW-1185">Reference proteome</keyword>
<feature type="region of interest" description="Disordered" evidence="4">
    <location>
        <begin position="1925"/>
        <end position="1981"/>
    </location>
</feature>
<feature type="compositionally biased region" description="Acidic residues" evidence="4">
    <location>
        <begin position="2023"/>
        <end position="2034"/>
    </location>
</feature>
<feature type="compositionally biased region" description="Polar residues" evidence="4">
    <location>
        <begin position="1625"/>
        <end position="1637"/>
    </location>
</feature>
<evidence type="ECO:0000256" key="4">
    <source>
        <dbReference type="SAM" id="MobiDB-lite"/>
    </source>
</evidence>
<dbReference type="InParanoid" id="A0A6P9ACD8"/>
<organism evidence="10">
    <name type="scientific">Thrips palmi</name>
    <name type="common">Melon thrips</name>
    <dbReference type="NCBI Taxonomy" id="161013"/>
    <lineage>
        <taxon>Eukaryota</taxon>
        <taxon>Metazoa</taxon>
        <taxon>Ecdysozoa</taxon>
        <taxon>Arthropoda</taxon>
        <taxon>Hexapoda</taxon>
        <taxon>Insecta</taxon>
        <taxon>Pterygota</taxon>
        <taxon>Neoptera</taxon>
        <taxon>Paraneoptera</taxon>
        <taxon>Thysanoptera</taxon>
        <taxon>Terebrantia</taxon>
        <taxon>Thripoidea</taxon>
        <taxon>Thripidae</taxon>
        <taxon>Thrips</taxon>
    </lineage>
</organism>
<dbReference type="Pfam" id="PF25037">
    <property type="entry name" value="VPS13_C"/>
    <property type="match status" value="1"/>
</dbReference>
<feature type="domain" description="Chorein N-terminal" evidence="5">
    <location>
        <begin position="1"/>
        <end position="791"/>
    </location>
</feature>
<dbReference type="InterPro" id="IPR056748">
    <property type="entry name" value="VPS13-like_C"/>
</dbReference>
<gene>
    <name evidence="10" type="primary">LOC117652623</name>
</gene>
<feature type="region of interest" description="Disordered" evidence="4">
    <location>
        <begin position="2018"/>
        <end position="2058"/>
    </location>
</feature>
<dbReference type="RefSeq" id="XP_034253571.1">
    <property type="nucleotide sequence ID" value="XM_034397680.1"/>
</dbReference>
<evidence type="ECO:0000313" key="9">
    <source>
        <dbReference type="Proteomes" id="UP000515158"/>
    </source>
</evidence>
<evidence type="ECO:0000256" key="3">
    <source>
        <dbReference type="ARBA" id="ARBA00023055"/>
    </source>
</evidence>
<evidence type="ECO:0000259" key="8">
    <source>
        <dbReference type="Pfam" id="PF25037"/>
    </source>
</evidence>
<evidence type="ECO:0000259" key="5">
    <source>
        <dbReference type="Pfam" id="PF12624"/>
    </source>
</evidence>
<evidence type="ECO:0000259" key="7">
    <source>
        <dbReference type="Pfam" id="PF25036"/>
    </source>
</evidence>
<sequence length="3585" mass="398590">MFEGVVAAVLNRFLGKYVQDLDTENLNVGIFGGDVQLHNLRIRPEALYELDLPIEVKQGTIGRVALNIPWSGLYTESVIVTIEDVYVVAGPVLQGPYSAERDKRLRRAAKKKHLDAVDSSDWLGMPDTGSFLENLITTVMNNLQVFIRHVHIRYEDTMMHPDPDVTLTCGICLFNLSVEFTNNKWKPCPSSPGATSVYQLIRIESFSVYVNKDGRPIVGDCDPDQVPFNVWREAMERGLKTFNTGADPLKFIVQPVSAKVKVIVNRSNEVRVPKLLVDFVVEDVSLRLNRDQFVSLRGLWESLQRQRVAWRFHASRPAGRVLPAGTRGTRAWWRYACEAVLEQRVRPYTWSRVRRHREAYARYRDAYAKALLQPNDTELRLDLQQLEDQLDVVDILIAREHAKLLLHKENPERVAVGPRPPSRWSKWFAASGGVGDGSRSPSPELQVRAERARGLWAQLSGSERDRLFEAIGYAEGSQHPDKPRQYIEHKLNVTLVNCSVSLLSDTGEVLASHLTHLLVSLETRPAANAYKLSMRVESAVVEGASLEHHLVPLVTANVNSGNNYSNFLAIDIEKNPSKTDADFGVSITMEPMEIVYHEHAVSELLSFCCSKPRPLRELCSAAGAWAKKGFDTAAVVCRRALSRRNTYCVSVDVRGPYIVIPESGSMQKGGQVLVLDAGRVVVRTELQPPGVSLEDATQMEMEERLYDRLHVECSETQVLFCDSGDEWWESRKMQDSELHLVPKVRGQVVFSNSVRPEYRQLARHKLTVSVASLKLNLSDRRIGMALDFLENLPAPTYRTSDPPEADPFAAADGGQAFPDDRVAPSLTGKQLARVRSVVTQAAVRAVRGVVAEDAVTPKVAALEVDKSFASSDHSDSEEMELWARTVDLPGFDDNVSPHNAITMLLRFAIGEVVVNLARSSNRVDKPYLLLRLGKLCWDSALMEYGPAVQASVGSVQLVDRLHAAPAGTGQYLEMVSTACSSTDDDAFNLLYRKVRSNCPDFKSHFHSVEQSLVVDVATVNLVFHQEAFITLNKYLQYIVHKVQSRDALLARATAALGDLRPTVSAARAYVKALWNSSDDPPIPQGATKFSYSTRLGEVHLRLCDTDLDFLDLRVAGLESDCLFKANERMILRVNLTSITCEDLSDMTLYHRVLQVDDDRVLDLKYVRHAPRLYQHSGLADRDDVKSDGSLKVKLGRLSVVLLYKLAVDLQHFIEPLMRPGLVPQWLALAGRLAERALGRLRTWPTRLHVSLDLHMPALLLPQKSASPNLIVANLGDLTVENFFKEVVTSSPDGGPAGGVVIDNVLVRLDAVQLSRAVMTLAGALHIQEPILEPLSLRLDIKRCVASTAAIGVFGAHPVLLYDVSGGMDMVHVNLGQRDLATLLAVWADNLAEGRIFDMYDSSASPLDALSPSHQHADKDQSDHAVRKLQQFFAQNEQGRRESSVRLTLDGVQLALFSDVDEVLSSPVRDLNHGLCRLELGEASITLDTYTDRSLELRTSMLTCVLEDIRPERRPGFTKIFHSHAGSTQRDCVSISVSQPPIVDLTFRQSQSGDRSVDILVEQTRLNLTVSFLASMARFLLDALPGDGEHPADGGFINQGYVGDLNVHHKGGQGGQGGQGQAAQRPPSSEDSTSGCFSSRASCAGDQAGLVVSLQLRRPEVLLASEAHEQGLGHGLLLRTEITLDYNRHAYRETLNCSLASLRVLSLPSGAGRRPCHQVLFPCDIEFTKSFKTVEEGVKVIAGVSPVDIHLCASSVRTIMEVVDDVHAALQPDEPDPALAATAATAATQNASEAEDLWSAKKLQPYVFPDPCDGLLYTGTGVQEYVPESMTVTVPKVRVVLELEADMKCTPLVLVRAAAETHVKDWSTQLHLRTELQLQASYFNGDLGAWEPLVEPVVEAENVFRPWELQVRLFRAKAFPISSRLDSVTEGEGDGPRRASSRKRSNASQHPQQPEDSQTSGEETEPEHSMTFIRRPRSDCGQEGQIKETMSMASHPDDSDSEDEDGVMEKLAGAIGYLFSGDSSEGEASESDESSIAEPSGATEEASEMETPSAGGSTVIGNQERAVFLTKHSDSVDSGLEAEPVERHSNYLLVQAKDHLELTATPAALRVLDRLRASFNVDPVNNNLGSPYPPLSLNNNLGLGSTAVLTTKAEKGPDGADKVLAKAPDDESDSLPGSPHASPHHHKYLDYDINLYSGDGAEADVFYCDASHQDQDLFSPVMKFPPDTISDLYKKITDLRLTVNVEGLDPIQVLCPRRSCSKLHALLPARNNIRYHIMMDVESTSQYHRVTLRSPLQIRNETTFSIGLYYKKSVFDGLGLSHIGESTNPFDDSILFVNLEPDKVCDVPLHVAYNCKVHFHPAYYPFSVSESGLWWKDLAADMNTAKDFFCPPKDEKDPQAFSCRVVCSEGVHVKQTYRSIPNYMLRLLPPLQFYNGLPFAVELKIPAISWEQRVEAGDRVSQYFLNLQKMHRVTVEVPAYLGLAWSGSFNLTPDLEEKTITMTTEQDTEGGNKQLGLTVRVDRSGTCVAYLHAPFWIINKTGLPLQLRGSLSDVVYDVTGEEALLFSFRKIRRRCVRLRAYHSSWSSAFSLDTVDTNGLVVCRDRERRRHYRILLSVQLSSACPQLTKIVTLLPNLIVYNRCKRPLRFMEENERADLWIDLAPDKCQPFWPVTDSMRMFVKFRDSKLVSQHFPVTQTHTTVLRMDRGTGLVVDVSGGGDMPFAVVFRGYAEGDAPLRVDNLCEDLFLKVHQQDLGQVALLSPYQSMLYTWDDPSKERCLLWNVYNKKSKGFVADFWKDGYGQERVCFHSVRQPPGAGTATSATAASAAPTVTSKLSAGLKLLAPKAPKQDGGSSSSDDTESDDLLRSQQLKRTRRDKVVVYWVSYLEGHQRVLLFTQDERVSLNARRRIQSERSHLEAFVSLAGVGLSLTTTGGELAYLSLADSAAVWEVCVAHRWKPLSVELASWIEDKWRHDHKRAQMKDFVHVDFEKMYMTKPFYGELRRRYNPALWLQVRRSEHLTYCRASVHRLQLDNQLPRAHFPTVLCPAPAAGSGSAGPGSNPHAARHAARRGLLKPCLDLLVLKRARPAFNQDVYKYVKVLVQEFCINLERDFLDALLELPSCTSEGASATTTYDEQHRLLEGLRQDVALSYLPVHFVGLKLKEDMPKPVIECVHLSPIRLRLSMFHRGSARPAPCTKTLLGKRPTLDYVFNALVPSMTEIKNVRLKMPYFERKGLQSTRKDLEWDVRRHYYTQLIQQVHVMVLGLDVLGNPYGLVSDFTDGFGEFFYEPCTGTIESPDEFAEDLARAAQALLGNLTGAEASGLSMLAPSLGAVLSSLTFEDEYKKKRRLCLQQSTDLPELARTASKTFSMGVLMGMSGVVLKPSLGVPQEGVEGFFRGTGKGFMGLMSKPGGGVVDCIAMAHDGIRRAAELGEDIVMRARLPRHLNPFQGLRPFSVYEATGQQVLHTLSRGHYVDSDLYWAHTALSADGKAILLVTLQHVFLLERCRQWGPNEVEWSVRVDDVMEVPKLEGNKLIFKVRQDDTFSAFSGEERSITSEDSTTLAWVRDKVEAVLVLNMEDKPVPANS</sequence>
<dbReference type="PANTHER" id="PTHR16166">
    <property type="entry name" value="VACUOLAR PROTEIN SORTING-ASSOCIATED PROTEIN VPS13"/>
    <property type="match status" value="1"/>
</dbReference>
<evidence type="ECO:0000256" key="1">
    <source>
        <dbReference type="ARBA" id="ARBA00006545"/>
    </source>
</evidence>
<reference evidence="10" key="1">
    <citation type="submission" date="2025-08" db="UniProtKB">
        <authorList>
            <consortium name="RefSeq"/>
        </authorList>
    </citation>
    <scope>IDENTIFICATION</scope>
    <source>
        <tissue evidence="10">Total insect</tissue>
    </source>
</reference>
<dbReference type="OrthoDB" id="428159at2759"/>
<dbReference type="InterPro" id="IPR026847">
    <property type="entry name" value="VPS13"/>
</dbReference>
<dbReference type="Pfam" id="PF25033">
    <property type="entry name" value="VPS13_M"/>
    <property type="match status" value="1"/>
</dbReference>
<feature type="compositionally biased region" description="Basic and acidic residues" evidence="4">
    <location>
        <begin position="2151"/>
        <end position="2168"/>
    </location>
</feature>
<name>A0A6P9ACD8_THRPL</name>
<dbReference type="GO" id="GO:0006623">
    <property type="term" value="P:protein targeting to vacuole"/>
    <property type="evidence" value="ECO:0007669"/>
    <property type="project" value="TreeGrafter"/>
</dbReference>
<feature type="domain" description="Vacuolar protein sorting-associated protein 13 VPS13 adaptor binding" evidence="7">
    <location>
        <begin position="2240"/>
        <end position="2775"/>
    </location>
</feature>
<comment type="similarity">
    <text evidence="1">Belongs to the VPS13 family.</text>
</comment>
<dbReference type="PANTHER" id="PTHR16166:SF93">
    <property type="entry name" value="INTERMEMBRANE LIPID TRANSFER PROTEIN VPS13"/>
    <property type="match status" value="1"/>
</dbReference>
<dbReference type="InterPro" id="IPR026854">
    <property type="entry name" value="VPS13_N"/>
</dbReference>
<feature type="region of interest" description="Disordered" evidence="4">
    <location>
        <begin position="1606"/>
        <end position="1637"/>
    </location>
</feature>
<proteinExistence type="inferred from homology"/>
<keyword evidence="2" id="KW-0813">Transport</keyword>
<dbReference type="Proteomes" id="UP000515158">
    <property type="component" value="Unplaced"/>
</dbReference>
<evidence type="ECO:0000313" key="10">
    <source>
        <dbReference type="RefSeq" id="XP_034253571.1"/>
    </source>
</evidence>
<dbReference type="GO" id="GO:0006869">
    <property type="term" value="P:lipid transport"/>
    <property type="evidence" value="ECO:0007669"/>
    <property type="project" value="UniProtKB-KW"/>
</dbReference>
<keyword evidence="3" id="KW-0445">Lipid transport</keyword>
<dbReference type="Pfam" id="PF25036">
    <property type="entry name" value="VPS13_VAB"/>
    <property type="match status" value="1"/>
</dbReference>
<accession>A0A6P9ACD8</accession>
<dbReference type="GeneID" id="117652623"/>
<dbReference type="InterPro" id="IPR056747">
    <property type="entry name" value="VPS13-like_M"/>
</dbReference>
<feature type="compositionally biased region" description="Polar residues" evidence="4">
    <location>
        <begin position="1948"/>
        <end position="1960"/>
    </location>
</feature>
<dbReference type="InterPro" id="IPR009543">
    <property type="entry name" value="VPS13_VAB"/>
</dbReference>
<feature type="region of interest" description="Disordered" evidence="4">
    <location>
        <begin position="2151"/>
        <end position="2182"/>
    </location>
</feature>
<dbReference type="KEGG" id="tpal:117652623"/>
<feature type="region of interest" description="Disordered" evidence="4">
    <location>
        <begin position="2843"/>
        <end position="2866"/>
    </location>
</feature>
<evidence type="ECO:0000259" key="6">
    <source>
        <dbReference type="Pfam" id="PF25033"/>
    </source>
</evidence>
<dbReference type="GO" id="GO:0045053">
    <property type="term" value="P:protein retention in Golgi apparatus"/>
    <property type="evidence" value="ECO:0007669"/>
    <property type="project" value="TreeGrafter"/>
</dbReference>
<feature type="domain" description="VPS13-like middle region" evidence="6">
    <location>
        <begin position="1244"/>
        <end position="1584"/>
    </location>
</feature>
<protein>
    <submittedName>
        <fullName evidence="10">Vacuolar protein sorting-associated protein 13A-like</fullName>
    </submittedName>
</protein>
<evidence type="ECO:0000256" key="2">
    <source>
        <dbReference type="ARBA" id="ARBA00022448"/>
    </source>
</evidence>